<sequence length="86" mass="10273">MEKFRNNKRWRYWYGNLMTQFIRREGVVEEYDDLCPLKVPYLVLKLVDVTKNKAQDTSHGPVLSTADHQTWDDSWMGPMFSMDTLQ</sequence>
<name>A0A9J5Y4X1_SOLCO</name>
<dbReference type="AlphaFoldDB" id="A0A9J5Y4X1"/>
<accession>A0A9J5Y4X1</accession>
<comment type="caution">
    <text evidence="1">The sequence shown here is derived from an EMBL/GenBank/DDBJ whole genome shotgun (WGS) entry which is preliminary data.</text>
</comment>
<dbReference type="Proteomes" id="UP000824120">
    <property type="component" value="Chromosome 7"/>
</dbReference>
<proteinExistence type="predicted"/>
<dbReference type="EMBL" id="JACXVP010000007">
    <property type="protein sequence ID" value="KAG5594943.1"/>
    <property type="molecule type" value="Genomic_DNA"/>
</dbReference>
<gene>
    <name evidence="1" type="ORF">H5410_036175</name>
</gene>
<reference evidence="1 2" key="1">
    <citation type="submission" date="2020-09" db="EMBL/GenBank/DDBJ databases">
        <title>De no assembly of potato wild relative species, Solanum commersonii.</title>
        <authorList>
            <person name="Cho K."/>
        </authorList>
    </citation>
    <scope>NUCLEOTIDE SEQUENCE [LARGE SCALE GENOMIC DNA]</scope>
    <source>
        <strain evidence="1">LZ3.2</strain>
        <tissue evidence="1">Leaf</tissue>
    </source>
</reference>
<protein>
    <submittedName>
        <fullName evidence="1">Uncharacterized protein</fullName>
    </submittedName>
</protein>
<organism evidence="1 2">
    <name type="scientific">Solanum commersonii</name>
    <name type="common">Commerson's wild potato</name>
    <name type="synonym">Commerson's nightshade</name>
    <dbReference type="NCBI Taxonomy" id="4109"/>
    <lineage>
        <taxon>Eukaryota</taxon>
        <taxon>Viridiplantae</taxon>
        <taxon>Streptophyta</taxon>
        <taxon>Embryophyta</taxon>
        <taxon>Tracheophyta</taxon>
        <taxon>Spermatophyta</taxon>
        <taxon>Magnoliopsida</taxon>
        <taxon>eudicotyledons</taxon>
        <taxon>Gunneridae</taxon>
        <taxon>Pentapetalae</taxon>
        <taxon>asterids</taxon>
        <taxon>lamiids</taxon>
        <taxon>Solanales</taxon>
        <taxon>Solanaceae</taxon>
        <taxon>Solanoideae</taxon>
        <taxon>Solaneae</taxon>
        <taxon>Solanum</taxon>
    </lineage>
</organism>
<keyword evidence="2" id="KW-1185">Reference proteome</keyword>
<evidence type="ECO:0000313" key="1">
    <source>
        <dbReference type="EMBL" id="KAG5594943.1"/>
    </source>
</evidence>
<evidence type="ECO:0000313" key="2">
    <source>
        <dbReference type="Proteomes" id="UP000824120"/>
    </source>
</evidence>
<dbReference type="OrthoDB" id="1327971at2759"/>